<evidence type="ECO:0000313" key="2">
    <source>
        <dbReference type="Proteomes" id="UP000238322"/>
    </source>
</evidence>
<sequence>MEMDRGTFYRIQNHCDDGNMMLEGDDCEGALVAFNQAWQLVPEPRERWEASTWILASMGDAYFKLQKFNNAITSFADAMHCPGGLGNAFIHLRLGQCAYELGDNKQAGDQLARAYMAEGRDLFADEDPKYFEFLKTVLKPPVGQTEL</sequence>
<organism evidence="1 2">
    <name type="scientific">Blastopirellula marina</name>
    <dbReference type="NCBI Taxonomy" id="124"/>
    <lineage>
        <taxon>Bacteria</taxon>
        <taxon>Pseudomonadati</taxon>
        <taxon>Planctomycetota</taxon>
        <taxon>Planctomycetia</taxon>
        <taxon>Pirellulales</taxon>
        <taxon>Pirellulaceae</taxon>
        <taxon>Blastopirellula</taxon>
    </lineage>
</organism>
<gene>
    <name evidence="1" type="ORF">C5Y83_04650</name>
</gene>
<dbReference type="SUPFAM" id="SSF48452">
    <property type="entry name" value="TPR-like"/>
    <property type="match status" value="1"/>
</dbReference>
<dbReference type="Proteomes" id="UP000238322">
    <property type="component" value="Unassembled WGS sequence"/>
</dbReference>
<dbReference type="AlphaFoldDB" id="A0A2S8FYK7"/>
<proteinExistence type="predicted"/>
<comment type="caution">
    <text evidence="1">The sequence shown here is derived from an EMBL/GenBank/DDBJ whole genome shotgun (WGS) entry which is preliminary data.</text>
</comment>
<dbReference type="Gene3D" id="1.25.40.10">
    <property type="entry name" value="Tetratricopeptide repeat domain"/>
    <property type="match status" value="1"/>
</dbReference>
<accession>A0A2S8FYK7</accession>
<dbReference type="RefSeq" id="WP_105328494.1">
    <property type="nucleotide sequence ID" value="NZ_PUHY01000005.1"/>
</dbReference>
<reference evidence="1 2" key="1">
    <citation type="submission" date="2018-02" db="EMBL/GenBank/DDBJ databases">
        <title>Comparative genomes isolates from brazilian mangrove.</title>
        <authorList>
            <person name="Araujo J.E."/>
            <person name="Taketani R.G."/>
            <person name="Silva M.C.P."/>
            <person name="Loureco M.V."/>
            <person name="Andreote F.D."/>
        </authorList>
    </citation>
    <scope>NUCLEOTIDE SEQUENCE [LARGE SCALE GENOMIC DNA]</scope>
    <source>
        <strain evidence="1 2">Hex-1 MGV</strain>
    </source>
</reference>
<dbReference type="OrthoDB" id="1551390at2"/>
<name>A0A2S8FYK7_9BACT</name>
<dbReference type="EMBL" id="PUHY01000005">
    <property type="protein sequence ID" value="PQO37243.1"/>
    <property type="molecule type" value="Genomic_DNA"/>
</dbReference>
<protein>
    <recommendedName>
        <fullName evidence="3">Tetratricopeptide repeat protein</fullName>
    </recommendedName>
</protein>
<evidence type="ECO:0000313" key="1">
    <source>
        <dbReference type="EMBL" id="PQO37243.1"/>
    </source>
</evidence>
<evidence type="ECO:0008006" key="3">
    <source>
        <dbReference type="Google" id="ProtNLM"/>
    </source>
</evidence>
<dbReference type="InterPro" id="IPR011990">
    <property type="entry name" value="TPR-like_helical_dom_sf"/>
</dbReference>